<proteinExistence type="predicted"/>
<comment type="caution">
    <text evidence="1">The sequence shown here is derived from an EMBL/GenBank/DDBJ whole genome shotgun (WGS) entry which is preliminary data.</text>
</comment>
<reference evidence="1" key="1">
    <citation type="journal article" date="2023" name="Plant J.">
        <title>The genome of the king protea, Protea cynaroides.</title>
        <authorList>
            <person name="Chang J."/>
            <person name="Duong T.A."/>
            <person name="Schoeman C."/>
            <person name="Ma X."/>
            <person name="Roodt D."/>
            <person name="Barker N."/>
            <person name="Li Z."/>
            <person name="Van de Peer Y."/>
            <person name="Mizrachi E."/>
        </authorList>
    </citation>
    <scope>NUCLEOTIDE SEQUENCE</scope>
    <source>
        <tissue evidence="1">Young leaves</tissue>
    </source>
</reference>
<dbReference type="Proteomes" id="UP001141806">
    <property type="component" value="Unassembled WGS sequence"/>
</dbReference>
<keyword evidence="2" id="KW-1185">Reference proteome</keyword>
<evidence type="ECO:0000313" key="1">
    <source>
        <dbReference type="EMBL" id="KAJ4960337.1"/>
    </source>
</evidence>
<name>A0A9Q0H5M9_9MAGN</name>
<evidence type="ECO:0000313" key="2">
    <source>
        <dbReference type="Proteomes" id="UP001141806"/>
    </source>
</evidence>
<dbReference type="EMBL" id="JAMYWD010000009">
    <property type="protein sequence ID" value="KAJ4960337.1"/>
    <property type="molecule type" value="Genomic_DNA"/>
</dbReference>
<gene>
    <name evidence="1" type="ORF">NE237_020247</name>
</gene>
<protein>
    <submittedName>
        <fullName evidence="1">Uncharacterized protein</fullName>
    </submittedName>
</protein>
<sequence>MLSYGVDLFRSSLFFTIFAISMLLTVDTRYLRPSDHRINYQNNSTDVKFKKHVLAEVLPIIACGRDDKLVKGGPRLEGNRRLDLKRFFGVSNKKTKATRYVSFRDEARVSGSSGDLDGGGINHSDLLRWSLECMDTEGYDWVDHDVAEVLPWINVGLTKGCSMETMHAILTHEGVAVEFEPVRVSSVIVVYTFKCQIEPMNLASW</sequence>
<dbReference type="AlphaFoldDB" id="A0A9Q0H5M9"/>
<accession>A0A9Q0H5M9</accession>
<organism evidence="1 2">
    <name type="scientific">Protea cynaroides</name>
    <dbReference type="NCBI Taxonomy" id="273540"/>
    <lineage>
        <taxon>Eukaryota</taxon>
        <taxon>Viridiplantae</taxon>
        <taxon>Streptophyta</taxon>
        <taxon>Embryophyta</taxon>
        <taxon>Tracheophyta</taxon>
        <taxon>Spermatophyta</taxon>
        <taxon>Magnoliopsida</taxon>
        <taxon>Proteales</taxon>
        <taxon>Proteaceae</taxon>
        <taxon>Protea</taxon>
    </lineage>
</organism>